<evidence type="ECO:0000313" key="4">
    <source>
        <dbReference type="EMBL" id="RDL35389.1"/>
    </source>
</evidence>
<sequence length="276" mass="29385">MHYSVSKSRLAIWLFWASSSAAWAQTIQNILWNVPDGKLSDLSQTFTAGTTLPLSWNALVTTANIDTTENLVDLWATSYDTNLNPFSQPVTQNINLTSPGNYAWTIAIPDKTLAISAKYVLRFKPASSTYDINTGKLSSPGFIVLRGALSTFSTSSSSTSAVTTSSPLLSSSQSRSIAGPSTYLPSQTPTTNQSSTSGGLDSGAKVGVGIGVAVAVLGIFVIIYFFFTRRQGRDATPTEAIMPIGTQENYKVGYTTSPAELPGARHVAEHATELPT</sequence>
<dbReference type="AlphaFoldDB" id="A0A370TJ56"/>
<comment type="caution">
    <text evidence="4">The sequence shown here is derived from an EMBL/GenBank/DDBJ whole genome shotgun (WGS) entry which is preliminary data.</text>
</comment>
<evidence type="ECO:0000256" key="1">
    <source>
        <dbReference type="SAM" id="MobiDB-lite"/>
    </source>
</evidence>
<feature type="signal peptide" evidence="3">
    <location>
        <begin position="1"/>
        <end position="24"/>
    </location>
</feature>
<reference evidence="4 5" key="1">
    <citation type="journal article" date="2018" name="IMA Fungus">
        <title>IMA Genome-F 9: Draft genome sequence of Annulohypoxylon stygium, Aspergillus mulundensis, Berkeleyomyces basicola (syn. Thielaviopsis basicola), Ceratocystis smalleyi, two Cercospora beticola strains, Coleophoma cylindrospora, Fusarium fracticaudum, Phialophora cf. hyalina, and Morchella septimelata.</title>
        <authorList>
            <person name="Wingfield B.D."/>
            <person name="Bills G.F."/>
            <person name="Dong Y."/>
            <person name="Huang W."/>
            <person name="Nel W.J."/>
            <person name="Swalarsk-Parry B.S."/>
            <person name="Vaghefi N."/>
            <person name="Wilken P.M."/>
            <person name="An Z."/>
            <person name="de Beer Z.W."/>
            <person name="De Vos L."/>
            <person name="Chen L."/>
            <person name="Duong T.A."/>
            <person name="Gao Y."/>
            <person name="Hammerbacher A."/>
            <person name="Kikkert J.R."/>
            <person name="Li Y."/>
            <person name="Li H."/>
            <person name="Li K."/>
            <person name="Li Q."/>
            <person name="Liu X."/>
            <person name="Ma X."/>
            <person name="Naidoo K."/>
            <person name="Pethybridge S.J."/>
            <person name="Sun J."/>
            <person name="Steenkamp E.T."/>
            <person name="van der Nest M.A."/>
            <person name="van Wyk S."/>
            <person name="Wingfield M.J."/>
            <person name="Xiong C."/>
            <person name="Yue Q."/>
            <person name="Zhang X."/>
        </authorList>
    </citation>
    <scope>NUCLEOTIDE SEQUENCE [LARGE SCALE GENOMIC DNA]</scope>
    <source>
        <strain evidence="4 5">BP 5553</strain>
    </source>
</reference>
<feature type="chain" id="PRO_5016680677" description="Mid2 domain-containing protein" evidence="3">
    <location>
        <begin position="25"/>
        <end position="276"/>
    </location>
</feature>
<dbReference type="GeneID" id="43600169"/>
<keyword evidence="3" id="KW-0732">Signal</keyword>
<keyword evidence="2" id="KW-0472">Membrane</keyword>
<evidence type="ECO:0008006" key="6">
    <source>
        <dbReference type="Google" id="ProtNLM"/>
    </source>
</evidence>
<feature type="transmembrane region" description="Helical" evidence="2">
    <location>
        <begin position="206"/>
        <end position="227"/>
    </location>
</feature>
<dbReference type="RefSeq" id="XP_031868212.1">
    <property type="nucleotide sequence ID" value="XM_032015943.1"/>
</dbReference>
<dbReference type="EMBL" id="NPIC01000006">
    <property type="protein sequence ID" value="RDL35389.1"/>
    <property type="molecule type" value="Genomic_DNA"/>
</dbReference>
<feature type="region of interest" description="Disordered" evidence="1">
    <location>
        <begin position="154"/>
        <end position="200"/>
    </location>
</feature>
<feature type="compositionally biased region" description="Low complexity" evidence="1">
    <location>
        <begin position="185"/>
        <end position="200"/>
    </location>
</feature>
<evidence type="ECO:0000313" key="5">
    <source>
        <dbReference type="Proteomes" id="UP000254866"/>
    </source>
</evidence>
<keyword evidence="5" id="KW-1185">Reference proteome</keyword>
<evidence type="ECO:0000256" key="2">
    <source>
        <dbReference type="SAM" id="Phobius"/>
    </source>
</evidence>
<dbReference type="STRING" id="2656787.A0A370TJ56"/>
<keyword evidence="2" id="KW-1133">Transmembrane helix</keyword>
<evidence type="ECO:0000256" key="3">
    <source>
        <dbReference type="SAM" id="SignalP"/>
    </source>
</evidence>
<accession>A0A370TJ56</accession>
<dbReference type="OrthoDB" id="3689214at2759"/>
<keyword evidence="2" id="KW-0812">Transmembrane</keyword>
<protein>
    <recommendedName>
        <fullName evidence="6">Mid2 domain-containing protein</fullName>
    </recommendedName>
</protein>
<gene>
    <name evidence="4" type="ORF">BP5553_07320</name>
</gene>
<proteinExistence type="predicted"/>
<organism evidence="4 5">
    <name type="scientific">Venustampulla echinocandica</name>
    <dbReference type="NCBI Taxonomy" id="2656787"/>
    <lineage>
        <taxon>Eukaryota</taxon>
        <taxon>Fungi</taxon>
        <taxon>Dikarya</taxon>
        <taxon>Ascomycota</taxon>
        <taxon>Pezizomycotina</taxon>
        <taxon>Leotiomycetes</taxon>
        <taxon>Helotiales</taxon>
        <taxon>Pleuroascaceae</taxon>
        <taxon>Venustampulla</taxon>
    </lineage>
</organism>
<name>A0A370TJ56_9HELO</name>
<dbReference type="Proteomes" id="UP000254866">
    <property type="component" value="Unassembled WGS sequence"/>
</dbReference>
<feature type="compositionally biased region" description="Low complexity" evidence="1">
    <location>
        <begin position="154"/>
        <end position="176"/>
    </location>
</feature>